<gene>
    <name evidence="6" type="ORF">HA336_03975</name>
</gene>
<evidence type="ECO:0000256" key="1">
    <source>
        <dbReference type="ARBA" id="ARBA00004141"/>
    </source>
</evidence>
<keyword evidence="3 5" id="KW-1133">Transmembrane helix</keyword>
<feature type="transmembrane region" description="Helical" evidence="5">
    <location>
        <begin position="63"/>
        <end position="86"/>
    </location>
</feature>
<dbReference type="Pfam" id="PF00146">
    <property type="entry name" value="NADHdh"/>
    <property type="match status" value="1"/>
</dbReference>
<evidence type="ECO:0000256" key="3">
    <source>
        <dbReference type="ARBA" id="ARBA00022989"/>
    </source>
</evidence>
<feature type="transmembrane region" description="Helical" evidence="5">
    <location>
        <begin position="131"/>
        <end position="155"/>
    </location>
</feature>
<dbReference type="EMBL" id="DUJS01000004">
    <property type="protein sequence ID" value="HII70372.1"/>
    <property type="molecule type" value="Genomic_DNA"/>
</dbReference>
<organism evidence="6 7">
    <name type="scientific">Methanopyrus kandleri</name>
    <dbReference type="NCBI Taxonomy" id="2320"/>
    <lineage>
        <taxon>Archaea</taxon>
        <taxon>Methanobacteriati</taxon>
        <taxon>Methanobacteriota</taxon>
        <taxon>Methanomada group</taxon>
        <taxon>Methanopyri</taxon>
        <taxon>Methanopyrales</taxon>
        <taxon>Methanopyraceae</taxon>
        <taxon>Methanopyrus</taxon>
    </lineage>
</organism>
<name>A0A832WML2_9EURY</name>
<accession>A0A832WML2</accession>
<evidence type="ECO:0000256" key="5">
    <source>
        <dbReference type="SAM" id="Phobius"/>
    </source>
</evidence>
<evidence type="ECO:0000256" key="4">
    <source>
        <dbReference type="ARBA" id="ARBA00023136"/>
    </source>
</evidence>
<proteinExistence type="predicted"/>
<comment type="subcellular location">
    <subcellularLocation>
        <location evidence="1">Membrane</location>
        <topology evidence="1">Multi-pass membrane protein</topology>
    </subcellularLocation>
</comment>
<feature type="transmembrane region" description="Helical" evidence="5">
    <location>
        <begin position="162"/>
        <end position="179"/>
    </location>
</feature>
<dbReference type="PANTHER" id="PTHR43359:SF1">
    <property type="entry name" value="FORMATE HYDROGENLYASE SUBUNIT 4-RELATED"/>
    <property type="match status" value="1"/>
</dbReference>
<evidence type="ECO:0000313" key="6">
    <source>
        <dbReference type="EMBL" id="HII70372.1"/>
    </source>
</evidence>
<dbReference type="Proteomes" id="UP000619545">
    <property type="component" value="Unassembled WGS sequence"/>
</dbReference>
<feature type="transmembrane region" description="Helical" evidence="5">
    <location>
        <begin position="6"/>
        <end position="24"/>
    </location>
</feature>
<evidence type="ECO:0000313" key="7">
    <source>
        <dbReference type="Proteomes" id="UP000619545"/>
    </source>
</evidence>
<evidence type="ECO:0000256" key="2">
    <source>
        <dbReference type="ARBA" id="ARBA00022692"/>
    </source>
</evidence>
<feature type="transmembrane region" description="Helical" evidence="5">
    <location>
        <begin position="265"/>
        <end position="282"/>
    </location>
</feature>
<protein>
    <submittedName>
        <fullName evidence="6">Respiratory chain complex I subunit 1 family protein</fullName>
    </submittedName>
</protein>
<dbReference type="AlphaFoldDB" id="A0A832WML2"/>
<dbReference type="InterPro" id="IPR052561">
    <property type="entry name" value="ComplexI_Subunit1"/>
</dbReference>
<sequence>MIVLETLVGITEAFLVGSVFLGLHRKVMARIQRRPGPPIVQEFLHTLKFMLKEGYAPLTSAEFLYWMVPVFNVIIWSAAVTISAVYRGNLLPFFALYASYKVLSHGAGVSSGSTYTKIGGVRHAIMPAGELALACSLISAYFVTGHMDVTGILAWEHAHGPLIEHIPFSALAFFTLLWVDSPYSPLDPSKGYDIVEGYLTEYPGFLRGLMYVAEAIKYYCELWVFQAVFLGISDPVSHLLTMGVLTLLLASMCALTPILNPYQAVGFHVIIASMMFLDFLVLG</sequence>
<dbReference type="InterPro" id="IPR001694">
    <property type="entry name" value="NADH_UbQ_OxRdtase_su1/FPO"/>
</dbReference>
<dbReference type="PANTHER" id="PTHR43359">
    <property type="entry name" value="FORMATE HYDROGENLYASE SUBUNIT 4"/>
    <property type="match status" value="1"/>
</dbReference>
<feature type="transmembrane region" description="Helical" evidence="5">
    <location>
        <begin position="239"/>
        <end position="259"/>
    </location>
</feature>
<keyword evidence="4 5" id="KW-0472">Membrane</keyword>
<dbReference type="OMA" id="KIMARIQ"/>
<comment type="caution">
    <text evidence="6">The sequence shown here is derived from an EMBL/GenBank/DDBJ whole genome shotgun (WGS) entry which is preliminary data.</text>
</comment>
<dbReference type="GO" id="GO:0005886">
    <property type="term" value="C:plasma membrane"/>
    <property type="evidence" value="ECO:0007669"/>
    <property type="project" value="TreeGrafter"/>
</dbReference>
<reference evidence="6" key="1">
    <citation type="journal article" date="2020" name="bioRxiv">
        <title>A rank-normalized archaeal taxonomy based on genome phylogeny resolves widespread incomplete and uneven classifications.</title>
        <authorList>
            <person name="Rinke C."/>
            <person name="Chuvochina M."/>
            <person name="Mussig A.J."/>
            <person name="Chaumeil P.-A."/>
            <person name="Waite D.W."/>
            <person name="Whitman W.B."/>
            <person name="Parks D.H."/>
            <person name="Hugenholtz P."/>
        </authorList>
    </citation>
    <scope>NUCLEOTIDE SEQUENCE</scope>
    <source>
        <strain evidence="6">UBA8853</strain>
    </source>
</reference>
<keyword evidence="2 5" id="KW-0812">Transmembrane</keyword>